<feature type="transmembrane region" description="Helical" evidence="1">
    <location>
        <begin position="127"/>
        <end position="146"/>
    </location>
</feature>
<name>A0A1H7YVE2_9RHOB</name>
<dbReference type="Pfam" id="PF04403">
    <property type="entry name" value="PqiA"/>
    <property type="match status" value="1"/>
</dbReference>
<organism evidence="2 3">
    <name type="scientific">Loktanella fryxellensis</name>
    <dbReference type="NCBI Taxonomy" id="245187"/>
    <lineage>
        <taxon>Bacteria</taxon>
        <taxon>Pseudomonadati</taxon>
        <taxon>Pseudomonadota</taxon>
        <taxon>Alphaproteobacteria</taxon>
        <taxon>Rhodobacterales</taxon>
        <taxon>Roseobacteraceae</taxon>
        <taxon>Loktanella</taxon>
    </lineage>
</organism>
<dbReference type="OrthoDB" id="7859336at2"/>
<feature type="transmembrane region" description="Helical" evidence="1">
    <location>
        <begin position="93"/>
        <end position="115"/>
    </location>
</feature>
<evidence type="ECO:0000313" key="2">
    <source>
        <dbReference type="EMBL" id="SEM49895.1"/>
    </source>
</evidence>
<dbReference type="STRING" id="245187.SAMN04488003_101324"/>
<dbReference type="AlphaFoldDB" id="A0A1H7YVE2"/>
<accession>A0A1H7YVE2</accession>
<dbReference type="InterPro" id="IPR007498">
    <property type="entry name" value="PqiA-like"/>
</dbReference>
<dbReference type="EMBL" id="FOCI01000001">
    <property type="protein sequence ID" value="SEM49895.1"/>
    <property type="molecule type" value="Genomic_DNA"/>
</dbReference>
<keyword evidence="3" id="KW-1185">Reference proteome</keyword>
<evidence type="ECO:0000313" key="3">
    <source>
        <dbReference type="Proteomes" id="UP000199585"/>
    </source>
</evidence>
<evidence type="ECO:0000256" key="1">
    <source>
        <dbReference type="SAM" id="Phobius"/>
    </source>
</evidence>
<dbReference type="Proteomes" id="UP000199585">
    <property type="component" value="Unassembled WGS sequence"/>
</dbReference>
<feature type="transmembrane region" description="Helical" evidence="1">
    <location>
        <begin position="12"/>
        <end position="38"/>
    </location>
</feature>
<feature type="transmembrane region" description="Helical" evidence="1">
    <location>
        <begin position="58"/>
        <end position="81"/>
    </location>
</feature>
<protein>
    <submittedName>
        <fullName evidence="2">Paraquat-inducible protein A</fullName>
    </submittedName>
</protein>
<sequence>MPNAATPRAIVWLNLSLLVLFPLSWVAPLLRAGLLPLFGLSDISVVSGVAGLWGTSPFLALLVVLLAMVAPLLKTVGLALIHRGRITARTLPLLAWVGKLAMADVFLLALYVVIIKGMGVGRVETGWGIYLFTACVAASILVSATTKGTKPHA</sequence>
<reference evidence="2 3" key="1">
    <citation type="submission" date="2016-10" db="EMBL/GenBank/DDBJ databases">
        <authorList>
            <person name="de Groot N.N."/>
        </authorList>
    </citation>
    <scope>NUCLEOTIDE SEQUENCE [LARGE SCALE GENOMIC DNA]</scope>
    <source>
        <strain evidence="2 3">DSM 16213</strain>
    </source>
</reference>
<dbReference type="RefSeq" id="WP_089897961.1">
    <property type="nucleotide sequence ID" value="NZ_FOCI01000001.1"/>
</dbReference>
<keyword evidence="1" id="KW-0812">Transmembrane</keyword>
<gene>
    <name evidence="2" type="ORF">SAMN04488003_101324</name>
</gene>
<keyword evidence="1" id="KW-0472">Membrane</keyword>
<keyword evidence="1" id="KW-1133">Transmembrane helix</keyword>
<proteinExistence type="predicted"/>